<protein>
    <submittedName>
        <fullName evidence="4">Kelch repeat-containing protein</fullName>
    </submittedName>
</protein>
<dbReference type="Gene3D" id="2.120.10.80">
    <property type="entry name" value="Kelch-type beta propeller"/>
    <property type="match status" value="2"/>
</dbReference>
<evidence type="ECO:0000256" key="1">
    <source>
        <dbReference type="ARBA" id="ARBA00022441"/>
    </source>
</evidence>
<dbReference type="Gene3D" id="3.30.1920.20">
    <property type="match status" value="2"/>
</dbReference>
<keyword evidence="5" id="KW-1185">Reference proteome</keyword>
<evidence type="ECO:0000256" key="3">
    <source>
        <dbReference type="SAM" id="MobiDB-lite"/>
    </source>
</evidence>
<dbReference type="PANTHER" id="PTHR46344:SF27">
    <property type="entry name" value="KELCH REPEAT SUPERFAMILY PROTEIN"/>
    <property type="match status" value="1"/>
</dbReference>
<organism evidence="4 5">
    <name type="scientific">Sphaerobacter thermophilus (strain ATCC 49802 / DSM 20745 / KCCM 41009 / NCIMB 13125 / S 6022)</name>
    <dbReference type="NCBI Taxonomy" id="479434"/>
    <lineage>
        <taxon>Bacteria</taxon>
        <taxon>Pseudomonadati</taxon>
        <taxon>Thermomicrobiota</taxon>
        <taxon>Thermomicrobia</taxon>
        <taxon>Sphaerobacterales</taxon>
        <taxon>Sphaerobacterineae</taxon>
        <taxon>Sphaerobacteraceae</taxon>
        <taxon>Sphaerobacter</taxon>
    </lineage>
</organism>
<dbReference type="SUPFAM" id="SSF117281">
    <property type="entry name" value="Kelch motif"/>
    <property type="match status" value="1"/>
</dbReference>
<evidence type="ECO:0000313" key="5">
    <source>
        <dbReference type="Proteomes" id="UP000002027"/>
    </source>
</evidence>
<dbReference type="HOGENOM" id="CLU_265633_0_0_0"/>
<dbReference type="KEGG" id="sti:Sthe_2454"/>
<dbReference type="PRINTS" id="PR00501">
    <property type="entry name" value="KELCHREPEAT"/>
</dbReference>
<dbReference type="EMBL" id="CP001823">
    <property type="protein sequence ID" value="ACZ39869.1"/>
    <property type="molecule type" value="Genomic_DNA"/>
</dbReference>
<keyword evidence="1" id="KW-0880">Kelch repeat</keyword>
<dbReference type="Proteomes" id="UP000002027">
    <property type="component" value="Chromosome 1"/>
</dbReference>
<dbReference type="PANTHER" id="PTHR46344">
    <property type="entry name" value="OS02G0202900 PROTEIN"/>
    <property type="match status" value="1"/>
</dbReference>
<dbReference type="Pfam" id="PF01344">
    <property type="entry name" value="Kelch_1"/>
    <property type="match status" value="1"/>
</dbReference>
<dbReference type="InterPro" id="IPR058094">
    <property type="entry name" value="Ig-like_OmpL47-like"/>
</dbReference>
<evidence type="ECO:0000313" key="4">
    <source>
        <dbReference type="EMBL" id="ACZ39869.1"/>
    </source>
</evidence>
<dbReference type="AlphaFoldDB" id="D1C7Z8"/>
<reference evidence="4 5" key="2">
    <citation type="journal article" date="2010" name="Stand. Genomic Sci.">
        <title>Complete genome sequence of Desulfohalobium retbaense type strain (HR(100)).</title>
        <authorList>
            <person name="Spring S."/>
            <person name="Nolan M."/>
            <person name="Lapidus A."/>
            <person name="Glavina Del Rio T."/>
            <person name="Copeland A."/>
            <person name="Tice H."/>
            <person name="Cheng J.F."/>
            <person name="Lucas S."/>
            <person name="Land M."/>
            <person name="Chen F."/>
            <person name="Bruce D."/>
            <person name="Goodwin L."/>
            <person name="Pitluck S."/>
            <person name="Ivanova N."/>
            <person name="Mavromatis K."/>
            <person name="Mikhailova N."/>
            <person name="Pati A."/>
            <person name="Chen A."/>
            <person name="Palaniappan K."/>
            <person name="Hauser L."/>
            <person name="Chang Y.J."/>
            <person name="Jeffries C.D."/>
            <person name="Munk C."/>
            <person name="Kiss H."/>
            <person name="Chain P."/>
            <person name="Han C."/>
            <person name="Brettin T."/>
            <person name="Detter J.C."/>
            <person name="Schuler E."/>
            <person name="Goker M."/>
            <person name="Rohde M."/>
            <person name="Bristow J."/>
            <person name="Eisen J.A."/>
            <person name="Markowitz V."/>
            <person name="Hugenholtz P."/>
            <person name="Kyrpides N.C."/>
            <person name="Klenk H.P."/>
        </authorList>
    </citation>
    <scope>NUCLEOTIDE SEQUENCE [LARGE SCALE GENOMIC DNA]</scope>
    <source>
        <strain evidence="5">ATCC 49802 / DSM 20745 / S 6022</strain>
    </source>
</reference>
<keyword evidence="2" id="KW-0677">Repeat</keyword>
<dbReference type="InterPro" id="IPR006652">
    <property type="entry name" value="Kelch_1"/>
</dbReference>
<dbReference type="InterPro" id="IPR015915">
    <property type="entry name" value="Kelch-typ_b-propeller"/>
</dbReference>
<dbReference type="Pfam" id="PF24681">
    <property type="entry name" value="Kelch_KLHDC2_KLHL20_DRC7"/>
    <property type="match status" value="1"/>
</dbReference>
<sequence length="1252" mass="131323">MRGRGGVLRCLLVAWLLGVELAGLPVAAESGWESVANLPSSGRRYLAAVSDSDGRIYVIGGYAGSNLDTVQRYDPETNSWSTIASLNVARRSPVAARGGDGQIYVIGGYSSTELDSVEVYDPTENTWTLLTTTMSTARANAAVATGKDGRIYVFGGRSAGTPVATAEVFDPVGRTWESIEPMPRARWGAAAAMAPDGRIYVIGGADASNKPISFVDIYDPATDEWKQGPALPSGRREMGAVTGADGRIYVIGGYDGNATNTVLMLDPRGGIWEAGAPLKQARYAMGVTITPAGVIYAVGGYNTSTVSSTERFVTVPVGDRTPPVTTAELDGPVGTNDWFTGPVTVTLRARDEQSEVQGIHFRIDGDEWQDYVEPFAIEDDGVHELEFFATDTAGNAEQPQLREVRIDGTPPRIDGAPDRPPNANGWYREPVDIVFTCDDDTSGLDEDACPSPVTLSEEGRDQSARGEVVDRAGNRAEVTVDGINIDRTPPTIAAALQGPDGAPIEPNAAGWFSQPVTMVFTCADALSGVHECSESTVLTDGAGQRVEGIATDRAGNTARAVVEDINVDTVPPTVTFAFQDMDGQPVEPRDGWYPEPLRIVFTCSDEGSGVRACPANRTLGAGVGQRVHDVAEDHAGNQTPVEIDGINVAGPAPSITYALVDAAGQPLPESPSGWYDRPVTVRFICSGGTGMIVTCGPDVTLGEGADHVVTGVAVDEAGKRTEITVRPVHVDLTPPSIDCELPDQEWSNDNRTVTCTARDDGAGLANPEDASFTLRTDVPAGEERVAAPTDTRQVCDLVGHCKQAGPYTFGVDRKAPEITATATVGGAPYTPGTWVSQPVTVAFTCVDEGAGLATGSPPAPATLEDDGGGQSVTGTCVDRVGNQASRVVDGINIDRTAPVTTAAVAGPPGDAGWYRGTATVTLTATDAGSGVAGTQYQIDGGAPEFYQQPLAIDTEGTIRLTVWSSDVAGNIETAQTIEVRIDLSPPVVSCEEPDGWHEGATVACTAVDTVSGLRDPEDAQFTLTPIPQGMQVASTAGDRTRTVCDVAGNCTVAGPVSLPVDTAAPEIQIVAPAGTYLLNQKVTAEYACADGGSGVASCQGPVPAGAPIDTSRVGSHTFRVDARDAAGNTASQAVTYQVRYGVEQTGQLGLGPLVWVRLRLVDADGVNHSAAAHRLRVTGLTTEDGAAHPRPLVRLVYVGRQRQGGEYLAMVSTWGLPPGTHTLWFTVDDDPAPYAVALRTGRLGWIWPWGRW</sequence>
<dbReference type="InParanoid" id="D1C7Z8"/>
<accession>D1C7Z8</accession>
<name>D1C7Z8_SPHTD</name>
<evidence type="ECO:0000256" key="2">
    <source>
        <dbReference type="ARBA" id="ARBA00022737"/>
    </source>
</evidence>
<reference evidence="5" key="1">
    <citation type="submission" date="2009-11" db="EMBL/GenBank/DDBJ databases">
        <title>The complete chromosome 1 of Sphaerobacter thermophilus DSM 20745.</title>
        <authorList>
            <person name="Lucas S."/>
            <person name="Copeland A."/>
            <person name="Lapidus A."/>
            <person name="Glavina del Rio T."/>
            <person name="Dalin E."/>
            <person name="Tice H."/>
            <person name="Bruce D."/>
            <person name="Goodwin L."/>
            <person name="Pitluck S."/>
            <person name="Kyrpides N."/>
            <person name="Mavromatis K."/>
            <person name="Ivanova N."/>
            <person name="Mikhailova N."/>
            <person name="LaButti K.M."/>
            <person name="Clum A."/>
            <person name="Sun H.I."/>
            <person name="Brettin T."/>
            <person name="Detter J.C."/>
            <person name="Han C."/>
            <person name="Larimer F."/>
            <person name="Land M."/>
            <person name="Hauser L."/>
            <person name="Markowitz V."/>
            <person name="Cheng J.F."/>
            <person name="Hugenholtz P."/>
            <person name="Woyke T."/>
            <person name="Wu D."/>
            <person name="Steenblock K."/>
            <person name="Schneider S."/>
            <person name="Pukall R."/>
            <person name="Goeker M."/>
            <person name="Klenk H.P."/>
            <person name="Eisen J.A."/>
        </authorList>
    </citation>
    <scope>NUCLEOTIDE SEQUENCE [LARGE SCALE GENOMIC DNA]</scope>
    <source>
        <strain evidence="5">ATCC 49802 / DSM 20745 / S 6022</strain>
    </source>
</reference>
<dbReference type="SMART" id="SM00612">
    <property type="entry name" value="Kelch"/>
    <property type="match status" value="5"/>
</dbReference>
<dbReference type="OrthoDB" id="1806906at2"/>
<dbReference type="RefSeq" id="WP_012872909.1">
    <property type="nucleotide sequence ID" value="NC_013523.1"/>
</dbReference>
<feature type="region of interest" description="Disordered" evidence="3">
    <location>
        <begin position="407"/>
        <end position="426"/>
    </location>
</feature>
<proteinExistence type="predicted"/>
<dbReference type="eggNOG" id="COG3055">
    <property type="taxonomic scope" value="Bacteria"/>
</dbReference>
<dbReference type="NCBIfam" id="NF047446">
    <property type="entry name" value="barrel_OmpL47"/>
    <property type="match status" value="2"/>
</dbReference>
<gene>
    <name evidence="4" type="ordered locus">Sthe_2454</name>
</gene>